<proteinExistence type="predicted"/>
<dbReference type="Gene3D" id="3.90.1170.50">
    <property type="entry name" value="Aldehyde oxidase/xanthine dehydrogenase, a/b hammerhead"/>
    <property type="match status" value="1"/>
</dbReference>
<organism evidence="4 5">
    <name type="scientific">Capillimicrobium parvum</name>
    <dbReference type="NCBI Taxonomy" id="2884022"/>
    <lineage>
        <taxon>Bacteria</taxon>
        <taxon>Bacillati</taxon>
        <taxon>Actinomycetota</taxon>
        <taxon>Thermoleophilia</taxon>
        <taxon>Solirubrobacterales</taxon>
        <taxon>Capillimicrobiaceae</taxon>
        <taxon>Capillimicrobium</taxon>
    </lineage>
</organism>
<dbReference type="SUPFAM" id="SSF54665">
    <property type="entry name" value="CO dehydrogenase molybdoprotein N-domain-like"/>
    <property type="match status" value="1"/>
</dbReference>
<dbReference type="Proteomes" id="UP001162834">
    <property type="component" value="Chromosome"/>
</dbReference>
<dbReference type="Pfam" id="PF02738">
    <property type="entry name" value="MoCoBD_1"/>
    <property type="match status" value="1"/>
</dbReference>
<dbReference type="EC" id="1.2.5.3" evidence="4"/>
<dbReference type="InterPro" id="IPR000674">
    <property type="entry name" value="Ald_Oxase/Xan_DH_a/b"/>
</dbReference>
<evidence type="ECO:0000313" key="5">
    <source>
        <dbReference type="Proteomes" id="UP001162834"/>
    </source>
</evidence>
<accession>A0A9E6XU66</accession>
<dbReference type="AlphaFoldDB" id="A0A9E6XU66"/>
<dbReference type="PANTHER" id="PTHR11908:SF132">
    <property type="entry name" value="ALDEHYDE OXIDASE 1-RELATED"/>
    <property type="match status" value="1"/>
</dbReference>
<sequence>MTNVIGQHVRRKEDPRFLRGEGRYVDNLPFEGGLYLTFVRSPLGHARITGIDASEARAKPGTQVFTAEDLGMGVNPVLPFIGVDPGMGRPFLASEKVRFAGDVVAVVVTETKAAGEDAGELVYVDYDPLPAVTDAREALKDETLLFEDLGTNVASRKPPSMTDEELFDGCEVVTEGTLVSQRLAVAPLEPRATTAVWEDGRLTVWLSSQTPHADREGLATALGLDAENVRVIAPDVGGGFGGKGLAVEDVITATVARKLGRPIRWVETRSENLVAMHQGRAQRIDFKIGGGRDGRVQALRLSSLAECGAYPAIGTMLPSFTALMASGVYKIPKIDVDITVVVSNTPQTGPLRGAGRPEATQVLERAIDAFAADLEMDPAELRRVNFIQPEDFPYTTASGATYDIGDYEGALDLALEKAGYEDLRAEQRRRREAGDPMALGIGLSTYVEITNGLGEAEFGAVEITGDGGAIVRTGSFSHGQGHETTFAMIASERLGIPIEKITVLKGDTDEVARGTGTYGSKSTQIGGAAADKASGEVVDKAREIVADLIEASPDDVVLDTGAGRFGVAGSPDVGMTWGELASRLDEEQRLGDLKVETEFQAAAPTFPFGAHLAVVEVDTETGAVRMLRHIAVDDAGTIINPIVADGQVHGGVFTGIAQALYEEVAYDADGNPVTETFVSYAFPSAAELPSIERVEMVTPTPMNALGVKGIGESGTIGATPAVHNAVIDALAPFGVRTVDMPANGERVWRAIQEAAATPV</sequence>
<dbReference type="RefSeq" id="WP_259314118.1">
    <property type="nucleotide sequence ID" value="NZ_CP087164.1"/>
</dbReference>
<dbReference type="KEGG" id="sbae:DSM104329_00822"/>
<dbReference type="GO" id="GO:0005506">
    <property type="term" value="F:iron ion binding"/>
    <property type="evidence" value="ECO:0007669"/>
    <property type="project" value="InterPro"/>
</dbReference>
<keyword evidence="5" id="KW-1185">Reference proteome</keyword>
<keyword evidence="2 4" id="KW-0560">Oxidoreductase</keyword>
<dbReference type="SMART" id="SM01008">
    <property type="entry name" value="Ald_Xan_dh_C"/>
    <property type="match status" value="1"/>
</dbReference>
<name>A0A9E6XU66_9ACTN</name>
<reference evidence="4" key="1">
    <citation type="journal article" date="2022" name="Int. J. Syst. Evol. Microbiol.">
        <title>Pseudomonas aegrilactucae sp. nov. and Pseudomonas morbosilactucae sp. nov., pathogens causing bacterial rot of lettuce in Japan.</title>
        <authorList>
            <person name="Sawada H."/>
            <person name="Fujikawa T."/>
            <person name="Satou M."/>
        </authorList>
    </citation>
    <scope>NUCLEOTIDE SEQUENCE</scope>
    <source>
        <strain evidence="4">0166_1</strain>
    </source>
</reference>
<dbReference type="EMBL" id="CP087164">
    <property type="protein sequence ID" value="UGS34444.1"/>
    <property type="molecule type" value="Genomic_DNA"/>
</dbReference>
<dbReference type="InterPro" id="IPR008274">
    <property type="entry name" value="AldOxase/xan_DH_MoCoBD1"/>
</dbReference>
<dbReference type="SUPFAM" id="SSF56003">
    <property type="entry name" value="Molybdenum cofactor-binding domain"/>
    <property type="match status" value="1"/>
</dbReference>
<protein>
    <submittedName>
        <fullName evidence="4">Carbon monoxide dehydrogenase large chain</fullName>
        <ecNumber evidence="4">1.2.5.3</ecNumber>
    </submittedName>
</protein>
<dbReference type="Gene3D" id="3.30.365.10">
    <property type="entry name" value="Aldehyde oxidase/xanthine dehydrogenase, molybdopterin binding domain"/>
    <property type="match status" value="4"/>
</dbReference>
<dbReference type="InterPro" id="IPR036856">
    <property type="entry name" value="Ald_Oxase/Xan_DH_a/b_sf"/>
</dbReference>
<dbReference type="InterPro" id="IPR046867">
    <property type="entry name" value="AldOxase/xan_DH_MoCoBD2"/>
</dbReference>
<dbReference type="InterPro" id="IPR016208">
    <property type="entry name" value="Ald_Oxase/xanthine_DH-like"/>
</dbReference>
<evidence type="ECO:0000256" key="1">
    <source>
        <dbReference type="ARBA" id="ARBA00022505"/>
    </source>
</evidence>
<dbReference type="Pfam" id="PF01315">
    <property type="entry name" value="Ald_Xan_dh_C"/>
    <property type="match status" value="1"/>
</dbReference>
<evidence type="ECO:0000313" key="4">
    <source>
        <dbReference type="EMBL" id="UGS34444.1"/>
    </source>
</evidence>
<gene>
    <name evidence="4" type="primary">cutL_1</name>
    <name evidence="4" type="ORF">DSM104329_00822</name>
</gene>
<evidence type="ECO:0000256" key="2">
    <source>
        <dbReference type="ARBA" id="ARBA00023002"/>
    </source>
</evidence>
<dbReference type="InterPro" id="IPR037165">
    <property type="entry name" value="AldOxase/xan_DH_Mopterin-bd_sf"/>
</dbReference>
<keyword evidence="1" id="KW-0500">Molybdenum</keyword>
<dbReference type="PANTHER" id="PTHR11908">
    <property type="entry name" value="XANTHINE DEHYDROGENASE"/>
    <property type="match status" value="1"/>
</dbReference>
<evidence type="ECO:0000259" key="3">
    <source>
        <dbReference type="SMART" id="SM01008"/>
    </source>
</evidence>
<feature type="domain" description="Aldehyde oxidase/xanthine dehydrogenase a/b hammerhead" evidence="3">
    <location>
        <begin position="19"/>
        <end position="130"/>
    </location>
</feature>
<dbReference type="GO" id="GO:0008805">
    <property type="term" value="F:carbon-monoxide oxygenase activity"/>
    <property type="evidence" value="ECO:0007669"/>
    <property type="project" value="UniProtKB-EC"/>
</dbReference>
<dbReference type="Pfam" id="PF20256">
    <property type="entry name" value="MoCoBD_2"/>
    <property type="match status" value="1"/>
</dbReference>